<keyword evidence="8 10" id="KW-0479">Metal-binding</keyword>
<dbReference type="NCBIfam" id="TIGR01163">
    <property type="entry name" value="rpe"/>
    <property type="match status" value="1"/>
</dbReference>
<dbReference type="EC" id="5.1.3.1" evidence="7 10"/>
<evidence type="ECO:0000313" key="15">
    <source>
        <dbReference type="EMBL" id="QHI70443.1"/>
    </source>
</evidence>
<dbReference type="KEGG" id="taer:GT409_13680"/>
<dbReference type="InterPro" id="IPR013785">
    <property type="entry name" value="Aldolase_TIM"/>
</dbReference>
<name>A0A6P1MBG7_9BACT</name>
<dbReference type="Proteomes" id="UP000464954">
    <property type="component" value="Chromosome"/>
</dbReference>
<comment type="function">
    <text evidence="10">Catalyzes the reversible epimerization of D-ribulose 5-phosphate to D-xylulose 5-phosphate.</text>
</comment>
<feature type="binding site" evidence="14">
    <location>
        <position position="176"/>
    </location>
    <ligand>
        <name>substrate</name>
    </ligand>
</feature>
<protein>
    <recommendedName>
        <fullName evidence="7 10">Ribulose-phosphate 3-epimerase</fullName>
        <ecNumber evidence="7 10">5.1.3.1</ecNumber>
    </recommendedName>
</protein>
<comment type="cofactor">
    <cofactor evidence="2">
        <name>Mn(2+)</name>
        <dbReference type="ChEBI" id="CHEBI:29035"/>
    </cofactor>
</comment>
<comment type="pathway">
    <text evidence="10">Carbohydrate degradation.</text>
</comment>
<feature type="binding site" evidence="10 14">
    <location>
        <position position="67"/>
    </location>
    <ligand>
        <name>substrate</name>
    </ligand>
</feature>
<dbReference type="InterPro" id="IPR011060">
    <property type="entry name" value="RibuloseP-bd_barrel"/>
</dbReference>
<proteinExistence type="inferred from homology"/>
<keyword evidence="13" id="KW-0464">Manganese</keyword>
<dbReference type="SUPFAM" id="SSF51366">
    <property type="entry name" value="Ribulose-phoshate binding barrel"/>
    <property type="match status" value="1"/>
</dbReference>
<feature type="active site" description="Proton donor" evidence="10 12">
    <location>
        <position position="174"/>
    </location>
</feature>
<evidence type="ECO:0000256" key="2">
    <source>
        <dbReference type="ARBA" id="ARBA00001936"/>
    </source>
</evidence>
<dbReference type="Gene3D" id="3.20.20.70">
    <property type="entry name" value="Aldolase class I"/>
    <property type="match status" value="1"/>
</dbReference>
<evidence type="ECO:0000256" key="1">
    <source>
        <dbReference type="ARBA" id="ARBA00001782"/>
    </source>
</evidence>
<evidence type="ECO:0000256" key="7">
    <source>
        <dbReference type="ARBA" id="ARBA00013188"/>
    </source>
</evidence>
<keyword evidence="16" id="KW-1185">Reference proteome</keyword>
<gene>
    <name evidence="10 15" type="primary">rpe</name>
    <name evidence="15" type="ORF">GT409_13680</name>
</gene>
<dbReference type="NCBIfam" id="NF004076">
    <property type="entry name" value="PRK05581.1-4"/>
    <property type="match status" value="1"/>
</dbReference>
<feature type="binding site" evidence="10">
    <location>
        <begin position="174"/>
        <end position="176"/>
    </location>
    <ligand>
        <name>substrate</name>
    </ligand>
</feature>
<dbReference type="HAMAP" id="MF_02227">
    <property type="entry name" value="RPE"/>
    <property type="match status" value="1"/>
</dbReference>
<dbReference type="AlphaFoldDB" id="A0A6P1MBG7"/>
<dbReference type="GO" id="GO:0006098">
    <property type="term" value="P:pentose-phosphate shunt"/>
    <property type="evidence" value="ECO:0007669"/>
    <property type="project" value="UniProtKB-UniRule"/>
</dbReference>
<feature type="binding site" evidence="10 13">
    <location>
        <position position="36"/>
    </location>
    <ligand>
        <name>a divalent metal cation</name>
        <dbReference type="ChEBI" id="CHEBI:60240"/>
    </ligand>
</feature>
<comment type="cofactor">
    <cofactor evidence="4">
        <name>Zn(2+)</name>
        <dbReference type="ChEBI" id="CHEBI:29105"/>
    </cofactor>
</comment>
<dbReference type="RefSeq" id="WP_160629620.1">
    <property type="nucleotide sequence ID" value="NZ_CP047593.1"/>
</dbReference>
<dbReference type="InterPro" id="IPR000056">
    <property type="entry name" value="Ribul_P_3_epim-like"/>
</dbReference>
<accession>A0A6P1MBG7</accession>
<feature type="binding site" evidence="10 13">
    <location>
        <position position="67"/>
    </location>
    <ligand>
        <name>a divalent metal cation</name>
        <dbReference type="ChEBI" id="CHEBI:60240"/>
    </ligand>
</feature>
<dbReference type="PANTHER" id="PTHR11749">
    <property type="entry name" value="RIBULOSE-5-PHOSPHATE-3-EPIMERASE"/>
    <property type="match status" value="1"/>
</dbReference>
<keyword evidence="10 11" id="KW-0119">Carbohydrate metabolism</keyword>
<comment type="catalytic activity">
    <reaction evidence="1 10 11">
        <text>D-ribulose 5-phosphate = D-xylulose 5-phosphate</text>
        <dbReference type="Rhea" id="RHEA:13677"/>
        <dbReference type="ChEBI" id="CHEBI:57737"/>
        <dbReference type="ChEBI" id="CHEBI:58121"/>
        <dbReference type="EC" id="5.1.3.1"/>
    </reaction>
</comment>
<feature type="binding site" evidence="10 14">
    <location>
        <begin position="145"/>
        <end position="148"/>
    </location>
    <ligand>
        <name>substrate</name>
    </ligand>
</feature>
<keyword evidence="13" id="KW-0170">Cobalt</keyword>
<dbReference type="InterPro" id="IPR026019">
    <property type="entry name" value="Ribul_P_3_epim"/>
</dbReference>
<evidence type="ECO:0000256" key="5">
    <source>
        <dbReference type="ARBA" id="ARBA00001954"/>
    </source>
</evidence>
<evidence type="ECO:0000256" key="8">
    <source>
        <dbReference type="ARBA" id="ARBA00022723"/>
    </source>
</evidence>
<organism evidence="15 16">
    <name type="scientific">Tichowtungia aerotolerans</name>
    <dbReference type="NCBI Taxonomy" id="2697043"/>
    <lineage>
        <taxon>Bacteria</taxon>
        <taxon>Pseudomonadati</taxon>
        <taxon>Kiritimatiellota</taxon>
        <taxon>Tichowtungiia</taxon>
        <taxon>Tichowtungiales</taxon>
        <taxon>Tichowtungiaceae</taxon>
        <taxon>Tichowtungia</taxon>
    </lineage>
</organism>
<dbReference type="FunFam" id="3.20.20.70:FF:000004">
    <property type="entry name" value="Ribulose-phosphate 3-epimerase"/>
    <property type="match status" value="1"/>
</dbReference>
<dbReference type="GO" id="GO:0019323">
    <property type="term" value="P:pentose catabolic process"/>
    <property type="evidence" value="ECO:0007669"/>
    <property type="project" value="UniProtKB-UniRule"/>
</dbReference>
<evidence type="ECO:0000256" key="4">
    <source>
        <dbReference type="ARBA" id="ARBA00001947"/>
    </source>
</evidence>
<evidence type="ECO:0000256" key="10">
    <source>
        <dbReference type="HAMAP-Rule" id="MF_02227"/>
    </source>
</evidence>
<evidence type="ECO:0000256" key="9">
    <source>
        <dbReference type="ARBA" id="ARBA00023235"/>
    </source>
</evidence>
<dbReference type="GO" id="GO:0046872">
    <property type="term" value="F:metal ion binding"/>
    <property type="evidence" value="ECO:0007669"/>
    <property type="project" value="UniProtKB-UniRule"/>
</dbReference>
<comment type="cofactor">
    <cofactor evidence="3">
        <name>Co(2+)</name>
        <dbReference type="ChEBI" id="CHEBI:48828"/>
    </cofactor>
</comment>
<dbReference type="Pfam" id="PF00834">
    <property type="entry name" value="Ribul_P_3_epim"/>
    <property type="match status" value="1"/>
</dbReference>
<dbReference type="EMBL" id="CP047593">
    <property type="protein sequence ID" value="QHI70443.1"/>
    <property type="molecule type" value="Genomic_DNA"/>
</dbReference>
<dbReference type="GO" id="GO:0004750">
    <property type="term" value="F:D-ribulose-phosphate 3-epimerase activity"/>
    <property type="evidence" value="ECO:0007669"/>
    <property type="project" value="UniProtKB-UniRule"/>
</dbReference>
<dbReference type="PROSITE" id="PS01085">
    <property type="entry name" value="RIBUL_P_3_EPIMER_1"/>
    <property type="match status" value="1"/>
</dbReference>
<feature type="binding site" evidence="10 13">
    <location>
        <position position="34"/>
    </location>
    <ligand>
        <name>a divalent metal cation</name>
        <dbReference type="ChEBI" id="CHEBI:60240"/>
    </ligand>
</feature>
<comment type="cofactor">
    <cofactor evidence="10 13">
        <name>a divalent metal cation</name>
        <dbReference type="ChEBI" id="CHEBI:60240"/>
    </cofactor>
    <text evidence="10 13">Binds 1 divalent metal cation per subunit.</text>
</comment>
<feature type="binding site" evidence="14">
    <location>
        <begin position="196"/>
        <end position="197"/>
    </location>
    <ligand>
        <name>substrate</name>
    </ligand>
</feature>
<evidence type="ECO:0000256" key="6">
    <source>
        <dbReference type="ARBA" id="ARBA00009541"/>
    </source>
</evidence>
<comment type="cofactor">
    <cofactor evidence="5">
        <name>Fe(2+)</name>
        <dbReference type="ChEBI" id="CHEBI:29033"/>
    </cofactor>
</comment>
<evidence type="ECO:0000256" key="3">
    <source>
        <dbReference type="ARBA" id="ARBA00001941"/>
    </source>
</evidence>
<keyword evidence="13" id="KW-0862">Zinc</keyword>
<reference evidence="15 16" key="1">
    <citation type="submission" date="2020-01" db="EMBL/GenBank/DDBJ databases">
        <title>Ponticoccus aerotolerans gen. nov., sp. nov., an anaerobic bacterium and proposal of Ponticoccusceae fam. nov., Ponticoccusles ord. nov. and Ponticoccuse classis nov. in the phylum Kiritimatiellaeota.</title>
        <authorList>
            <person name="Zhou L.Y."/>
            <person name="Du Z.J."/>
        </authorList>
    </citation>
    <scope>NUCLEOTIDE SEQUENCE [LARGE SCALE GENOMIC DNA]</scope>
    <source>
        <strain evidence="15 16">S-5007</strain>
    </source>
</reference>
<comment type="similarity">
    <text evidence="6 10 11">Belongs to the ribulose-phosphate 3-epimerase family.</text>
</comment>
<feature type="active site" description="Proton acceptor" evidence="10 12">
    <location>
        <position position="36"/>
    </location>
</feature>
<evidence type="ECO:0000256" key="14">
    <source>
        <dbReference type="PIRSR" id="PIRSR001461-3"/>
    </source>
</evidence>
<comment type="caution">
    <text evidence="10">Lacks conserved residue(s) required for the propagation of feature annotation.</text>
</comment>
<evidence type="ECO:0000256" key="12">
    <source>
        <dbReference type="PIRSR" id="PIRSR001461-1"/>
    </source>
</evidence>
<dbReference type="CDD" id="cd00429">
    <property type="entry name" value="RPE"/>
    <property type="match status" value="1"/>
</dbReference>
<feature type="binding site" evidence="10 14">
    <location>
        <position position="9"/>
    </location>
    <ligand>
        <name>substrate</name>
    </ligand>
</feature>
<dbReference type="PIRSF" id="PIRSF001461">
    <property type="entry name" value="RPE"/>
    <property type="match status" value="1"/>
</dbReference>
<dbReference type="GO" id="GO:0005737">
    <property type="term" value="C:cytoplasm"/>
    <property type="evidence" value="ECO:0007669"/>
    <property type="project" value="UniProtKB-ARBA"/>
</dbReference>
<evidence type="ECO:0000313" key="16">
    <source>
        <dbReference type="Proteomes" id="UP000464954"/>
    </source>
</evidence>
<sequence length="224" mass="23731">MPKIEIMPSILAADMGNLEAGIRLCEKSGADQIHVDVMDGVFVPNISMGPAVAAMADRVTDLPLDVHLMLLHPQNHIEAFAKAGSDTILIHIEAECDVEDTLKKIRDLGCRPGITVNPPTPVDSIFQTLEKGLVEEVLIMSVNPGFGGQGYIAGVESKVAEIRRRYPDMLISIDGGIGAETIKPAAAHGANLFVAGTSLFKAPDMGKAVSDLRASAETAYCTAL</sequence>
<evidence type="ECO:0000256" key="13">
    <source>
        <dbReference type="PIRSR" id="PIRSR001461-2"/>
    </source>
</evidence>
<feature type="binding site" evidence="10 13">
    <location>
        <position position="174"/>
    </location>
    <ligand>
        <name>a divalent metal cation</name>
        <dbReference type="ChEBI" id="CHEBI:60240"/>
    </ligand>
</feature>
<evidence type="ECO:0000256" key="11">
    <source>
        <dbReference type="PIRNR" id="PIRNR001461"/>
    </source>
</evidence>
<keyword evidence="9 10" id="KW-0413">Isomerase</keyword>